<reference evidence="1 2" key="1">
    <citation type="submission" date="2016-10" db="EMBL/GenBank/DDBJ databases">
        <authorList>
            <person name="de Groot N.N."/>
        </authorList>
    </citation>
    <scope>NUCLEOTIDE SEQUENCE [LARGE SCALE GENOMIC DNA]</scope>
    <source>
        <strain evidence="1 2">Nl18</strain>
    </source>
</reference>
<proteinExistence type="predicted"/>
<name>A0A1H8NPL4_9PROT</name>
<dbReference type="Proteomes" id="UP000183898">
    <property type="component" value="Unassembled WGS sequence"/>
</dbReference>
<protein>
    <submittedName>
        <fullName evidence="1">Uncharacterized protein</fullName>
    </submittedName>
</protein>
<evidence type="ECO:0000313" key="2">
    <source>
        <dbReference type="Proteomes" id="UP000183898"/>
    </source>
</evidence>
<dbReference type="AlphaFoldDB" id="A0A1H8NPL4"/>
<sequence>MKKLMWVALQFTNISAERAVKTVGRDIANSSARSLNQPSIFLGTPHVGGEDSNK</sequence>
<accession>A0A1H8NPL4</accession>
<organism evidence="1 2">
    <name type="scientific">Nitrosospira multiformis</name>
    <dbReference type="NCBI Taxonomy" id="1231"/>
    <lineage>
        <taxon>Bacteria</taxon>
        <taxon>Pseudomonadati</taxon>
        <taxon>Pseudomonadota</taxon>
        <taxon>Betaproteobacteria</taxon>
        <taxon>Nitrosomonadales</taxon>
        <taxon>Nitrosomonadaceae</taxon>
        <taxon>Nitrosospira</taxon>
    </lineage>
</organism>
<dbReference type="EMBL" id="FOCT01000017">
    <property type="protein sequence ID" value="SEO31338.1"/>
    <property type="molecule type" value="Genomic_DNA"/>
</dbReference>
<evidence type="ECO:0000313" key="1">
    <source>
        <dbReference type="EMBL" id="SEO31338.1"/>
    </source>
</evidence>
<gene>
    <name evidence="1" type="ORF">SAMN05216404_11728</name>
</gene>